<dbReference type="AlphaFoldDB" id="A0A4V3G5D4"/>
<dbReference type="SUPFAM" id="SSF140931">
    <property type="entry name" value="Fic-like"/>
    <property type="match status" value="1"/>
</dbReference>
<evidence type="ECO:0000256" key="1">
    <source>
        <dbReference type="PIRSR" id="PIRSR038925-1"/>
    </source>
</evidence>
<evidence type="ECO:0000256" key="3">
    <source>
        <dbReference type="PIRSR" id="PIRSR640198-2"/>
    </source>
</evidence>
<feature type="binding site" evidence="3">
    <location>
        <begin position="194"/>
        <end position="201"/>
    </location>
    <ligand>
        <name>ATP</name>
        <dbReference type="ChEBI" id="CHEBI:30616"/>
    </ligand>
</feature>
<dbReference type="CDD" id="cd00090">
    <property type="entry name" value="HTH_ARSR"/>
    <property type="match status" value="1"/>
</dbReference>
<sequence>MAENNLKMLPPELNPEASQILKQLIHSHKALAELKGFSETIPNKNILINSVIINEAKDSSEIENIITTHDELFKAMSKENYNNPAAKEVVNYRRALWQGFELIKEKKILTTNMIIEIQSIIENNDAGIRKVPGTVLKNPQSGEVIYTPPESEARIIDLLNNLENYINEDRDEVDPLVKMAVIHYQFESIHPFYDGNGRTGRIINLLYLVLKDILNSPILYLSKYIIENKNKYYSLFQEVRENGSWDQWIIYILKGVEETAAASLKLLKEINNLIEKTAEDMKAKIPKIYSRELLELLFIEFYTKISFIQEGLGVTRKTASNYLSTLEKAGFLSSEKLGREKIYKNIRLFKLIKSINQKNLTKG</sequence>
<dbReference type="PIRSF" id="PIRSF038925">
    <property type="entry name" value="AMP-prot_trans"/>
    <property type="match status" value="1"/>
</dbReference>
<feature type="domain" description="Fido" evidence="4">
    <location>
        <begin position="109"/>
        <end position="254"/>
    </location>
</feature>
<keyword evidence="1" id="KW-0547">Nucleotide-binding</keyword>
<reference evidence="5 6" key="1">
    <citation type="submission" date="2019-03" db="EMBL/GenBank/DDBJ databases">
        <title>Subsurface microbial communities from deep shales in Ohio and West Virginia, USA.</title>
        <authorList>
            <person name="Wrighton K."/>
        </authorList>
    </citation>
    <scope>NUCLEOTIDE SEQUENCE [LARGE SCALE GENOMIC DNA]</scope>
    <source>
        <strain evidence="5 6">MSL9.2</strain>
    </source>
</reference>
<keyword evidence="1" id="KW-0067">ATP-binding</keyword>
<dbReference type="InterPro" id="IPR025758">
    <property type="entry name" value="Fic/DOC_N"/>
</dbReference>
<feature type="binding site" evidence="1">
    <location>
        <begin position="195"/>
        <end position="201"/>
    </location>
    <ligand>
        <name>ATP</name>
        <dbReference type="ChEBI" id="CHEBI:30616"/>
    </ligand>
</feature>
<dbReference type="InterPro" id="IPR003812">
    <property type="entry name" value="Fido"/>
</dbReference>
<dbReference type="InterPro" id="IPR011991">
    <property type="entry name" value="ArsR-like_HTH"/>
</dbReference>
<evidence type="ECO:0000259" key="4">
    <source>
        <dbReference type="PROSITE" id="PS51459"/>
    </source>
</evidence>
<feature type="binding site" evidence="3">
    <location>
        <begin position="232"/>
        <end position="233"/>
    </location>
    <ligand>
        <name>ATP</name>
        <dbReference type="ChEBI" id="CHEBI:30616"/>
    </ligand>
</feature>
<dbReference type="SUPFAM" id="SSF46785">
    <property type="entry name" value="Winged helix' DNA-binding domain"/>
    <property type="match status" value="1"/>
</dbReference>
<proteinExistence type="predicted"/>
<comment type="caution">
    <text evidence="5">The sequence shown here is derived from an EMBL/GenBank/DDBJ whole genome shotgun (WGS) entry which is preliminary data.</text>
</comment>
<gene>
    <name evidence="5" type="ORF">C8C77_11082</name>
</gene>
<dbReference type="InterPro" id="IPR036388">
    <property type="entry name" value="WH-like_DNA-bd_sf"/>
</dbReference>
<feature type="active site" evidence="2">
    <location>
        <position position="190"/>
    </location>
</feature>
<protein>
    <submittedName>
        <fullName evidence="5">Fic family protein</fullName>
    </submittedName>
</protein>
<feature type="binding site" evidence="1">
    <location>
        <position position="232"/>
    </location>
    <ligand>
        <name>ATP</name>
        <dbReference type="ChEBI" id="CHEBI:30616"/>
    </ligand>
</feature>
<dbReference type="InterPro" id="IPR040198">
    <property type="entry name" value="Fido_containing"/>
</dbReference>
<dbReference type="Gene3D" id="1.10.10.10">
    <property type="entry name" value="Winged helix-like DNA-binding domain superfamily/Winged helix DNA-binding domain"/>
    <property type="match status" value="1"/>
</dbReference>
<evidence type="ECO:0000313" key="6">
    <source>
        <dbReference type="Proteomes" id="UP000294697"/>
    </source>
</evidence>
<dbReference type="GO" id="GO:0005524">
    <property type="term" value="F:ATP binding"/>
    <property type="evidence" value="ECO:0007669"/>
    <property type="project" value="UniProtKB-KW"/>
</dbReference>
<dbReference type="PANTHER" id="PTHR13504:SF35">
    <property type="entry name" value="PROTEIN ADENYLYLTRANSFERASE SOFIC"/>
    <property type="match status" value="1"/>
</dbReference>
<dbReference type="Pfam" id="PF21248">
    <property type="entry name" value="SoFic-like_C"/>
    <property type="match status" value="1"/>
</dbReference>
<dbReference type="PANTHER" id="PTHR13504">
    <property type="entry name" value="FIDO DOMAIN-CONTAINING PROTEIN DDB_G0283145"/>
    <property type="match status" value="1"/>
</dbReference>
<feature type="binding site" evidence="1">
    <location>
        <position position="63"/>
    </location>
    <ligand>
        <name>ATP</name>
        <dbReference type="ChEBI" id="CHEBI:30616"/>
    </ligand>
</feature>
<dbReference type="InterPro" id="IPR048770">
    <property type="entry name" value="SoFic-like_C"/>
</dbReference>
<dbReference type="InterPro" id="IPR036597">
    <property type="entry name" value="Fido-like_dom_sf"/>
</dbReference>
<dbReference type="InterPro" id="IPR026287">
    <property type="entry name" value="SoFic-like"/>
</dbReference>
<dbReference type="RefSeq" id="WP_111572303.1">
    <property type="nucleotide sequence ID" value="NZ_QLME01000011.1"/>
</dbReference>
<accession>A0A4V3G5D4</accession>
<dbReference type="PROSITE" id="PS51459">
    <property type="entry name" value="FIDO"/>
    <property type="match status" value="1"/>
</dbReference>
<evidence type="ECO:0000313" key="5">
    <source>
        <dbReference type="EMBL" id="TDW04383.1"/>
    </source>
</evidence>
<name>A0A4V3G5D4_9FIRM</name>
<dbReference type="Pfam" id="PF13784">
    <property type="entry name" value="Fic_N"/>
    <property type="match status" value="1"/>
</dbReference>
<dbReference type="Proteomes" id="UP000294697">
    <property type="component" value="Unassembled WGS sequence"/>
</dbReference>
<evidence type="ECO:0000256" key="2">
    <source>
        <dbReference type="PIRSR" id="PIRSR640198-1"/>
    </source>
</evidence>
<dbReference type="Pfam" id="PF02661">
    <property type="entry name" value="Fic"/>
    <property type="match status" value="1"/>
</dbReference>
<organism evidence="5 6">
    <name type="scientific">Halanaerobium saccharolyticum</name>
    <dbReference type="NCBI Taxonomy" id="43595"/>
    <lineage>
        <taxon>Bacteria</taxon>
        <taxon>Bacillati</taxon>
        <taxon>Bacillota</taxon>
        <taxon>Clostridia</taxon>
        <taxon>Halanaerobiales</taxon>
        <taxon>Halanaerobiaceae</taxon>
        <taxon>Halanaerobium</taxon>
    </lineage>
</organism>
<dbReference type="EMBL" id="SODA01000010">
    <property type="protein sequence ID" value="TDW04383.1"/>
    <property type="molecule type" value="Genomic_DNA"/>
</dbReference>
<dbReference type="OrthoDB" id="9813719at2"/>
<dbReference type="Gene3D" id="1.10.3290.10">
    <property type="entry name" value="Fido-like domain"/>
    <property type="match status" value="1"/>
</dbReference>
<feature type="binding site" evidence="1">
    <location>
        <position position="190"/>
    </location>
    <ligand>
        <name>ATP</name>
        <dbReference type="ChEBI" id="CHEBI:30616"/>
    </ligand>
</feature>
<dbReference type="InterPro" id="IPR036390">
    <property type="entry name" value="WH_DNA-bd_sf"/>
</dbReference>